<reference evidence="1" key="1">
    <citation type="submission" date="2018-02" db="EMBL/GenBank/DDBJ databases">
        <title>The genomes of Aspergillus section Nigri reveals drivers in fungal speciation.</title>
        <authorList>
            <consortium name="DOE Joint Genome Institute"/>
            <person name="Vesth T.C."/>
            <person name="Nybo J."/>
            <person name="Theobald S."/>
            <person name="Brandl J."/>
            <person name="Frisvad J.C."/>
            <person name="Nielsen K.F."/>
            <person name="Lyhne E.K."/>
            <person name="Kogle M.E."/>
            <person name="Kuo A."/>
            <person name="Riley R."/>
            <person name="Clum A."/>
            <person name="Nolan M."/>
            <person name="Lipzen A."/>
            <person name="Salamov A."/>
            <person name="Henrissat B."/>
            <person name="Wiebenga A."/>
            <person name="De vries R.P."/>
            <person name="Grigoriev I.V."/>
            <person name="Mortensen U.H."/>
            <person name="Andersen M.R."/>
            <person name="Baker S.E."/>
        </authorList>
    </citation>
    <scope>NUCLEOTIDE SEQUENCE</scope>
    <source>
        <strain evidence="1">CBS 621.78</strain>
    </source>
</reference>
<gene>
    <name evidence="1" type="ORF">BO95DRAFT_492911</name>
</gene>
<evidence type="ECO:0000313" key="1">
    <source>
        <dbReference type="EMBL" id="RAH47578.1"/>
    </source>
</evidence>
<name>A0ACD1GEA3_9EURO</name>
<organism evidence="1 2">
    <name type="scientific">Aspergillus brunneoviolaceus CBS 621.78</name>
    <dbReference type="NCBI Taxonomy" id="1450534"/>
    <lineage>
        <taxon>Eukaryota</taxon>
        <taxon>Fungi</taxon>
        <taxon>Dikarya</taxon>
        <taxon>Ascomycota</taxon>
        <taxon>Pezizomycotina</taxon>
        <taxon>Eurotiomycetes</taxon>
        <taxon>Eurotiomycetidae</taxon>
        <taxon>Eurotiales</taxon>
        <taxon>Aspergillaceae</taxon>
        <taxon>Aspergillus</taxon>
        <taxon>Aspergillus subgen. Circumdati</taxon>
    </lineage>
</organism>
<dbReference type="Proteomes" id="UP000249057">
    <property type="component" value="Unassembled WGS sequence"/>
</dbReference>
<evidence type="ECO:0000313" key="2">
    <source>
        <dbReference type="Proteomes" id="UP000249057"/>
    </source>
</evidence>
<sequence>MTGTKVLKCIEGQYNKALILSMDNGQDVVARLPNPNAGPRFYTTASEVATRQFLRDHLALPVPRIYAWSADETNPVGAEYILEEKATGQPLGLLWSNLPSLARAHIIDQVVDIERRLLSLTFPRHGCIYFQSDLESRPEHPSFVPIQSPDGGSRPAFALGPLTHPRYWHGHMGRVPMNLHRGPFKNMAEYASAIAQNEIRWAQTHAKPRMNVRRSEEQLETADEYVALLERYTKLVPYLLQEPHGHESPDQLSHPDLHLDNIFVDPATNNITAVIDWQHAAASPVDLHVLIPQMLEPTTAGTGEGDDSLRQFYFAKLKSLNPRRWEALTEPCHTLRMKPTRLVPACWQRDDLFSLRHSLIAVVTRWDDICTSSIKCPVDFTFRELQQHDEEKELIEGVSLVLRQIQEQGLLPLGGMVPRERYEVAQRLSQHFRDEFIALGEDAEQREILAKIWSYS</sequence>
<accession>A0ACD1GEA3</accession>
<proteinExistence type="predicted"/>
<dbReference type="EMBL" id="KZ825329">
    <property type="protein sequence ID" value="RAH47578.1"/>
    <property type="molecule type" value="Genomic_DNA"/>
</dbReference>
<protein>
    <submittedName>
        <fullName evidence="1">Uncharacterized protein</fullName>
    </submittedName>
</protein>
<keyword evidence="2" id="KW-1185">Reference proteome</keyword>